<dbReference type="AlphaFoldDB" id="A0A7K1FFE1"/>
<name>A0A7K1FFE1_9ACTN</name>
<feature type="compositionally biased region" description="Low complexity" evidence="1">
    <location>
        <begin position="452"/>
        <end position="464"/>
    </location>
</feature>
<dbReference type="EMBL" id="WLYK01000001">
    <property type="protein sequence ID" value="MTD12818.1"/>
    <property type="molecule type" value="Genomic_DNA"/>
</dbReference>
<keyword evidence="4" id="KW-1185">Reference proteome</keyword>
<evidence type="ECO:0000313" key="3">
    <source>
        <dbReference type="EMBL" id="MTD12818.1"/>
    </source>
</evidence>
<evidence type="ECO:0000313" key="4">
    <source>
        <dbReference type="Proteomes" id="UP000460221"/>
    </source>
</evidence>
<protein>
    <submittedName>
        <fullName evidence="3">Uncharacterized protein</fullName>
    </submittedName>
</protein>
<organism evidence="3 4">
    <name type="scientific">Nakamurella alba</name>
    <dbReference type="NCBI Taxonomy" id="2665158"/>
    <lineage>
        <taxon>Bacteria</taxon>
        <taxon>Bacillati</taxon>
        <taxon>Actinomycetota</taxon>
        <taxon>Actinomycetes</taxon>
        <taxon>Nakamurellales</taxon>
        <taxon>Nakamurellaceae</taxon>
        <taxon>Nakamurella</taxon>
    </lineage>
</organism>
<accession>A0A7K1FFE1</accession>
<feature type="region of interest" description="Disordered" evidence="1">
    <location>
        <begin position="591"/>
        <end position="623"/>
    </location>
</feature>
<comment type="caution">
    <text evidence="3">The sequence shown here is derived from an EMBL/GenBank/DDBJ whole genome shotgun (WGS) entry which is preliminary data.</text>
</comment>
<keyword evidence="2" id="KW-0472">Membrane</keyword>
<sequence>MSDDLETRLRTALDEHGDTFSSDLRWDDILRRSSKRSPRRWMIPLMAAAAVIVVVAVTIGVTRSGGDSDVASSGSNRWTVASDAPGLPGTGVFPGNPWDEGVNDSSVLAAWALHSDQLVVITFGSSSCPELVRGISQTAPGELTLDTETVPDGNACTADLSPHTTLIDPPPNIGPAVPLTIVVGDQRIDVPARADGSGSIISEGLGFPEPGSVPTGMPMSFTDPSAAKDVSIEWSTKDGALVVVTFGSGTCPELVLQITQTGDNEVTLIIGNRYQVAPTPTSYSCTADRVPYTTIIQPPAGIDAERPLAVVWDNERITLPAKTSSPATGSVISQGLNNSDPSLPEQTNFVGAGPDAIAVAWSPTADVLILTTRGSSSTTAGCLQTVARVELTDADTITMILDREVFASTASAPPTCRADLASTTAVIDPPLGVTPDRAYTVIVGGNRAQLLPRAGGTPTAVPTTPTRPPGTVPTRPTGAVVGGDGLSPVGPVVTTDIWGEPIKKVASVSWAAEGDFLLVESLGSGSCPNPVTKVEDLGDSRVFILVEAYHGPEMCTADLSPTPYLLALPPGFTSDQTLNLLVGNQEVFLPAREPGSSATPRATGSVLPEETDPESSATTVSTDVEGSPIRLVDSISWAAEGDLLVLRTSATGNCFKSVTSVEDLGDARVSILVQASSYFGTCNDNFVSRPILIALPPGFTADRPLELLVNNQHVLLPARP</sequence>
<feature type="compositionally biased region" description="Polar residues" evidence="1">
    <location>
        <begin position="614"/>
        <end position="623"/>
    </location>
</feature>
<feature type="region of interest" description="Disordered" evidence="1">
    <location>
        <begin position="452"/>
        <end position="486"/>
    </location>
</feature>
<evidence type="ECO:0000256" key="1">
    <source>
        <dbReference type="SAM" id="MobiDB-lite"/>
    </source>
</evidence>
<proteinExistence type="predicted"/>
<keyword evidence="2" id="KW-1133">Transmembrane helix</keyword>
<keyword evidence="2" id="KW-0812">Transmembrane</keyword>
<reference evidence="3 4" key="1">
    <citation type="submission" date="2019-11" db="EMBL/GenBank/DDBJ databases">
        <authorList>
            <person name="Jiang L.-Q."/>
        </authorList>
    </citation>
    <scope>NUCLEOTIDE SEQUENCE [LARGE SCALE GENOMIC DNA]</scope>
    <source>
        <strain evidence="3 4">YIM 132087</strain>
    </source>
</reference>
<evidence type="ECO:0000256" key="2">
    <source>
        <dbReference type="SAM" id="Phobius"/>
    </source>
</evidence>
<feature type="transmembrane region" description="Helical" evidence="2">
    <location>
        <begin position="41"/>
        <end position="61"/>
    </location>
</feature>
<dbReference type="Proteomes" id="UP000460221">
    <property type="component" value="Unassembled WGS sequence"/>
</dbReference>
<gene>
    <name evidence="3" type="ORF">GIS00_02515</name>
</gene>
<dbReference type="RefSeq" id="WP_154766811.1">
    <property type="nucleotide sequence ID" value="NZ_WLYK01000001.1"/>
</dbReference>